<dbReference type="InterPro" id="IPR026319">
    <property type="entry name" value="ZC2HC1A/B-like"/>
</dbReference>
<evidence type="ECO:0000256" key="5">
    <source>
        <dbReference type="PROSITE-ProRule" id="PRU01371"/>
    </source>
</evidence>
<feature type="domain" description="C2HC/C3H-type" evidence="7">
    <location>
        <begin position="516"/>
        <end position="545"/>
    </location>
</feature>
<dbReference type="PANTHER" id="PTHR13555">
    <property type="entry name" value="C2H2 ZINC FINGER CGI-62-RELATED"/>
    <property type="match status" value="1"/>
</dbReference>
<proteinExistence type="predicted"/>
<name>A0A8S1XLS6_PAROT</name>
<evidence type="ECO:0000256" key="4">
    <source>
        <dbReference type="ARBA" id="ARBA00022833"/>
    </source>
</evidence>
<reference evidence="8" key="1">
    <citation type="submission" date="2021-01" db="EMBL/GenBank/DDBJ databases">
        <authorList>
            <consortium name="Genoscope - CEA"/>
            <person name="William W."/>
        </authorList>
    </citation>
    <scope>NUCLEOTIDE SEQUENCE</scope>
</reference>
<keyword evidence="9" id="KW-1185">Reference proteome</keyword>
<feature type="compositionally biased region" description="Polar residues" evidence="6">
    <location>
        <begin position="317"/>
        <end position="327"/>
    </location>
</feature>
<comment type="caution">
    <text evidence="8">The sequence shown here is derived from an EMBL/GenBank/DDBJ whole genome shotgun (WGS) entry which is preliminary data.</text>
</comment>
<keyword evidence="4" id="KW-0862">Zinc</keyword>
<gene>
    <name evidence="8" type="ORF">POCTA_138.1.T1240089</name>
</gene>
<keyword evidence="2" id="KW-0677">Repeat</keyword>
<evidence type="ECO:0000313" key="8">
    <source>
        <dbReference type="EMBL" id="CAD8201422.1"/>
    </source>
</evidence>
<organism evidence="8 9">
    <name type="scientific">Paramecium octaurelia</name>
    <dbReference type="NCBI Taxonomy" id="43137"/>
    <lineage>
        <taxon>Eukaryota</taxon>
        <taxon>Sar</taxon>
        <taxon>Alveolata</taxon>
        <taxon>Ciliophora</taxon>
        <taxon>Intramacronucleata</taxon>
        <taxon>Oligohymenophorea</taxon>
        <taxon>Peniculida</taxon>
        <taxon>Parameciidae</taxon>
        <taxon>Paramecium</taxon>
    </lineage>
</organism>
<dbReference type="OMA" id="PQNANRN"/>
<evidence type="ECO:0000313" key="9">
    <source>
        <dbReference type="Proteomes" id="UP000683925"/>
    </source>
</evidence>
<evidence type="ECO:0000256" key="1">
    <source>
        <dbReference type="ARBA" id="ARBA00022723"/>
    </source>
</evidence>
<dbReference type="OrthoDB" id="449446at2759"/>
<feature type="compositionally biased region" description="Low complexity" evidence="6">
    <location>
        <begin position="293"/>
        <end position="316"/>
    </location>
</feature>
<feature type="domain" description="C2HC/C3H-type" evidence="7">
    <location>
        <begin position="414"/>
        <end position="444"/>
    </location>
</feature>
<keyword evidence="3 5" id="KW-0863">Zinc-finger</keyword>
<feature type="region of interest" description="Disordered" evidence="6">
    <location>
        <begin position="227"/>
        <end position="263"/>
    </location>
</feature>
<keyword evidence="1" id="KW-0479">Metal-binding</keyword>
<evidence type="ECO:0000256" key="6">
    <source>
        <dbReference type="SAM" id="MobiDB-lite"/>
    </source>
</evidence>
<feature type="region of interest" description="Disordered" evidence="6">
    <location>
        <begin position="101"/>
        <end position="120"/>
    </location>
</feature>
<feature type="region of interest" description="Disordered" evidence="6">
    <location>
        <begin position="39"/>
        <end position="65"/>
    </location>
</feature>
<feature type="compositionally biased region" description="Basic and acidic residues" evidence="6">
    <location>
        <begin position="328"/>
        <end position="339"/>
    </location>
</feature>
<evidence type="ECO:0000256" key="3">
    <source>
        <dbReference type="ARBA" id="ARBA00022771"/>
    </source>
</evidence>
<dbReference type="EMBL" id="CAJJDP010000124">
    <property type="protein sequence ID" value="CAD8201422.1"/>
    <property type="molecule type" value="Genomic_DNA"/>
</dbReference>
<protein>
    <recommendedName>
        <fullName evidence="7">C2HC/C3H-type domain-containing protein</fullName>
    </recommendedName>
</protein>
<evidence type="ECO:0000256" key="2">
    <source>
        <dbReference type="ARBA" id="ARBA00022737"/>
    </source>
</evidence>
<evidence type="ECO:0000259" key="7">
    <source>
        <dbReference type="PROSITE" id="PS52027"/>
    </source>
</evidence>
<feature type="region of interest" description="Disordered" evidence="6">
    <location>
        <begin position="293"/>
        <end position="420"/>
    </location>
</feature>
<sequence>MYQGSNLSRTGQMAVSNEQVSNQLKLLKAKMSNRDTWQQGTNQQLDGYPHTQPTKPSQSPLYPKSDYDFYTMKQQQQQQMQSSSQPKITDPRTLNYQQLQQYKQQQVPPPQNANRNDPYLGMNAINRLNYYDQLQKYKEDPYKKSNNLNNYNAPQSYYEQQLNKRQQQQQLVQQPPKYYDDVLTKKQQSYGYQQNNNYDFTQQPVSLQNKYDYMNYNNNYSNNALYNNNMQWQNPNQNNIYNNNNNNNNNNNYNYNQQQQSSQSNQYNLYGNQNLNINQNINSQQQQSSYNQYNYNQNPQSLSPLKQQQPQPTQQQFKYSQHNSQPQFEKRERPIERQQDPIPELYKPPQQSYQPQEQQQQQYNKPQPRKQQQPQPQSQNANNNKAYNPIDELPAVAKKNQTNPIPPEEDDDGDLQECPEGCGRSFKENVLDKHIKVCKKVFQSKRKEFNSKAHRQVNQEQAKLEKQGLVKDKIIEKKKQMAQNGDPKWKKQSEAFRQMINAAKSGGTVDIQPQDDLVECPGCGRKFSEQAAERHIPGCKKRNFKR</sequence>
<dbReference type="PANTHER" id="PTHR13555:SF36">
    <property type="entry name" value="ZINC FINGER C2HC DOMAIN-CONTAINING PROTEIN 1B"/>
    <property type="match status" value="1"/>
</dbReference>
<feature type="compositionally biased region" description="Acidic residues" evidence="6">
    <location>
        <begin position="407"/>
        <end position="417"/>
    </location>
</feature>
<feature type="compositionally biased region" description="Polar residues" evidence="6">
    <location>
        <begin position="39"/>
        <end position="60"/>
    </location>
</feature>
<dbReference type="Pfam" id="PF13913">
    <property type="entry name" value="zf-C2HC_2"/>
    <property type="match status" value="2"/>
</dbReference>
<dbReference type="AlphaFoldDB" id="A0A8S1XLS6"/>
<dbReference type="Proteomes" id="UP000683925">
    <property type="component" value="Unassembled WGS sequence"/>
</dbReference>
<dbReference type="PROSITE" id="PS52027">
    <property type="entry name" value="ZF_C2HC_C3H"/>
    <property type="match status" value="2"/>
</dbReference>
<feature type="compositionally biased region" description="Low complexity" evidence="6">
    <location>
        <begin position="348"/>
        <end position="380"/>
    </location>
</feature>
<dbReference type="GO" id="GO:0008270">
    <property type="term" value="F:zinc ion binding"/>
    <property type="evidence" value="ECO:0007669"/>
    <property type="project" value="UniProtKB-KW"/>
</dbReference>
<dbReference type="InterPro" id="IPR049899">
    <property type="entry name" value="Znf_C2HC_C3H"/>
</dbReference>
<accession>A0A8S1XLS6</accession>